<proteinExistence type="inferred from homology"/>
<dbReference type="InterPro" id="IPR043129">
    <property type="entry name" value="ATPase_NBD"/>
</dbReference>
<evidence type="ECO:0000256" key="4">
    <source>
        <dbReference type="ARBA" id="ARBA00005225"/>
    </source>
</evidence>
<name>A0A849P7I4_9BURK</name>
<dbReference type="PANTHER" id="PTHR34265:SF1">
    <property type="entry name" value="TYPE III PANTOTHENATE KINASE"/>
    <property type="match status" value="1"/>
</dbReference>
<keyword evidence="9 16" id="KW-0547">Nucleotide-binding</keyword>
<dbReference type="InterPro" id="IPR004619">
    <property type="entry name" value="Type_III_PanK"/>
</dbReference>
<accession>A0A849P7I4</accession>
<organism evidence="17 18">
    <name type="scientific">Pelistega suis</name>
    <dbReference type="NCBI Taxonomy" id="1631957"/>
    <lineage>
        <taxon>Bacteria</taxon>
        <taxon>Pseudomonadati</taxon>
        <taxon>Pseudomonadota</taxon>
        <taxon>Betaproteobacteria</taxon>
        <taxon>Burkholderiales</taxon>
        <taxon>Alcaligenaceae</taxon>
        <taxon>Pelistega</taxon>
    </lineage>
</organism>
<evidence type="ECO:0000256" key="15">
    <source>
        <dbReference type="ARBA" id="ARBA00040883"/>
    </source>
</evidence>
<evidence type="ECO:0000256" key="12">
    <source>
        <dbReference type="ARBA" id="ARBA00022958"/>
    </source>
</evidence>
<evidence type="ECO:0000256" key="7">
    <source>
        <dbReference type="ARBA" id="ARBA00022490"/>
    </source>
</evidence>
<dbReference type="NCBIfam" id="TIGR00671">
    <property type="entry name" value="baf"/>
    <property type="match status" value="1"/>
</dbReference>
<evidence type="ECO:0000256" key="16">
    <source>
        <dbReference type="HAMAP-Rule" id="MF_01274"/>
    </source>
</evidence>
<evidence type="ECO:0000256" key="11">
    <source>
        <dbReference type="ARBA" id="ARBA00022840"/>
    </source>
</evidence>
<comment type="caution">
    <text evidence="17">The sequence shown here is derived from an EMBL/GenBank/DDBJ whole genome shotgun (WGS) entry which is preliminary data.</text>
</comment>
<evidence type="ECO:0000256" key="1">
    <source>
        <dbReference type="ARBA" id="ARBA00001206"/>
    </source>
</evidence>
<keyword evidence="18" id="KW-1185">Reference proteome</keyword>
<keyword evidence="12 16" id="KW-0630">Potassium</keyword>
<dbReference type="Pfam" id="PF03309">
    <property type="entry name" value="Pan_kinase"/>
    <property type="match status" value="1"/>
</dbReference>
<evidence type="ECO:0000256" key="8">
    <source>
        <dbReference type="ARBA" id="ARBA00022679"/>
    </source>
</evidence>
<evidence type="ECO:0000256" key="2">
    <source>
        <dbReference type="ARBA" id="ARBA00001958"/>
    </source>
</evidence>
<evidence type="ECO:0000256" key="6">
    <source>
        <dbReference type="ARBA" id="ARBA00012102"/>
    </source>
</evidence>
<comment type="function">
    <text evidence="16">Catalyzes the phosphorylation of pantothenate (Pan), the first step in CoA biosynthesis.</text>
</comment>
<comment type="cofactor">
    <cofactor evidence="16">
        <name>NH4(+)</name>
        <dbReference type="ChEBI" id="CHEBI:28938"/>
    </cofactor>
    <cofactor evidence="16">
        <name>K(+)</name>
        <dbReference type="ChEBI" id="CHEBI:29103"/>
    </cofactor>
    <text evidence="16">A monovalent cation. Ammonium or potassium.</text>
</comment>
<evidence type="ECO:0000256" key="10">
    <source>
        <dbReference type="ARBA" id="ARBA00022777"/>
    </source>
</evidence>
<comment type="cofactor">
    <cofactor evidence="2">
        <name>K(+)</name>
        <dbReference type="ChEBI" id="CHEBI:29103"/>
    </cofactor>
</comment>
<keyword evidence="13 16" id="KW-0173">Coenzyme A biosynthesis</keyword>
<feature type="binding site" evidence="16">
    <location>
        <position position="149"/>
    </location>
    <ligand>
        <name>ATP</name>
        <dbReference type="ChEBI" id="CHEBI:30616"/>
    </ligand>
</feature>
<evidence type="ECO:0000256" key="5">
    <source>
        <dbReference type="ARBA" id="ARBA00011738"/>
    </source>
</evidence>
<dbReference type="AlphaFoldDB" id="A0A849P7I4"/>
<keyword evidence="8 16" id="KW-0808">Transferase</keyword>
<dbReference type="GO" id="GO:0005737">
    <property type="term" value="C:cytoplasm"/>
    <property type="evidence" value="ECO:0007669"/>
    <property type="project" value="UniProtKB-SubCell"/>
</dbReference>
<comment type="pathway">
    <text evidence="4 16">Cofactor biosynthesis; coenzyme A biosynthesis; CoA from (R)-pantothenate: step 1/5.</text>
</comment>
<comment type="subcellular location">
    <subcellularLocation>
        <location evidence="3 16">Cytoplasm</location>
    </subcellularLocation>
</comment>
<dbReference type="Gene3D" id="3.30.420.40">
    <property type="match status" value="2"/>
</dbReference>
<dbReference type="GO" id="GO:0015937">
    <property type="term" value="P:coenzyme A biosynthetic process"/>
    <property type="evidence" value="ECO:0007669"/>
    <property type="project" value="UniProtKB-UniRule"/>
</dbReference>
<sequence length="284" mass="31049">MIDRGLGYILLLDSGNTRLKCRAVSLFHPELSFQEQILAETSIANDDIDQLGVVLQDYQQRFGQLVHVYGVSVAGEAIQKHCEAVVGHVVDTASPITWLAVMQSHLGLQNHYALDQIGKDRWYGVLGAYTHALAQVSGYSAFLYISFGTATTIDAVIAQDYVGGVILPGVQLMQRSLFQGTAQLPEVRLPHTPAIAFPKATYAAIEAGIAIAQAGAVMRQVQKFYRDYQRVPSLLVSGGARKGVLAEIQQAYQEWAEPLQLPPLKLIELETPVLDGIHQVLLKS</sequence>
<gene>
    <name evidence="16" type="primary">coaX</name>
    <name evidence="17" type="ORF">HKX39_10225</name>
</gene>
<evidence type="ECO:0000256" key="13">
    <source>
        <dbReference type="ARBA" id="ARBA00022993"/>
    </source>
</evidence>
<keyword evidence="10 16" id="KW-0418">Kinase</keyword>
<dbReference type="UniPathway" id="UPA00241">
    <property type="reaction ID" value="UER00352"/>
</dbReference>
<evidence type="ECO:0000256" key="9">
    <source>
        <dbReference type="ARBA" id="ARBA00022741"/>
    </source>
</evidence>
<comment type="subunit">
    <text evidence="5 16">Homodimer.</text>
</comment>
<evidence type="ECO:0000313" key="18">
    <source>
        <dbReference type="Proteomes" id="UP000537862"/>
    </source>
</evidence>
<comment type="similarity">
    <text evidence="14 16">Belongs to the type III pantothenate kinase family.</text>
</comment>
<comment type="catalytic activity">
    <reaction evidence="1 16">
        <text>(R)-pantothenate + ATP = (R)-4'-phosphopantothenate + ADP + H(+)</text>
        <dbReference type="Rhea" id="RHEA:16373"/>
        <dbReference type="ChEBI" id="CHEBI:10986"/>
        <dbReference type="ChEBI" id="CHEBI:15378"/>
        <dbReference type="ChEBI" id="CHEBI:29032"/>
        <dbReference type="ChEBI" id="CHEBI:30616"/>
        <dbReference type="ChEBI" id="CHEBI:456216"/>
        <dbReference type="EC" id="2.7.1.33"/>
    </reaction>
</comment>
<dbReference type="RefSeq" id="WP_171681229.1">
    <property type="nucleotide sequence ID" value="NZ_JABGBN010000011.1"/>
</dbReference>
<dbReference type="PANTHER" id="PTHR34265">
    <property type="entry name" value="TYPE III PANTOTHENATE KINASE"/>
    <property type="match status" value="1"/>
</dbReference>
<dbReference type="Proteomes" id="UP000537862">
    <property type="component" value="Unassembled WGS sequence"/>
</dbReference>
<evidence type="ECO:0000256" key="3">
    <source>
        <dbReference type="ARBA" id="ARBA00004496"/>
    </source>
</evidence>
<feature type="binding site" evidence="16">
    <location>
        <begin position="13"/>
        <end position="20"/>
    </location>
    <ligand>
        <name>ATP</name>
        <dbReference type="ChEBI" id="CHEBI:30616"/>
    </ligand>
</feature>
<dbReference type="EC" id="2.7.1.33" evidence="6 16"/>
<feature type="active site" description="Proton acceptor" evidence="16">
    <location>
        <position position="120"/>
    </location>
</feature>
<protein>
    <recommendedName>
        <fullName evidence="15 16">Type III pantothenate kinase</fullName>
        <ecNumber evidence="6 16">2.7.1.33</ecNumber>
    </recommendedName>
    <alternativeName>
        <fullName evidence="16">PanK-III</fullName>
    </alternativeName>
    <alternativeName>
        <fullName evidence="16">Pantothenic acid kinase</fullName>
    </alternativeName>
</protein>
<keyword evidence="7 16" id="KW-0963">Cytoplasm</keyword>
<feature type="binding site" evidence="16">
    <location>
        <position position="201"/>
    </location>
    <ligand>
        <name>substrate</name>
    </ligand>
</feature>
<evidence type="ECO:0000256" key="14">
    <source>
        <dbReference type="ARBA" id="ARBA00038036"/>
    </source>
</evidence>
<feature type="binding site" evidence="16">
    <location>
        <position position="112"/>
    </location>
    <ligand>
        <name>substrate</name>
    </ligand>
</feature>
<dbReference type="HAMAP" id="MF_01274">
    <property type="entry name" value="Pantothen_kinase_3"/>
    <property type="match status" value="1"/>
</dbReference>
<evidence type="ECO:0000313" key="17">
    <source>
        <dbReference type="EMBL" id="NOL52541.1"/>
    </source>
</evidence>
<dbReference type="SUPFAM" id="SSF53067">
    <property type="entry name" value="Actin-like ATPase domain"/>
    <property type="match status" value="2"/>
</dbReference>
<dbReference type="GO" id="GO:0004594">
    <property type="term" value="F:pantothenate kinase activity"/>
    <property type="evidence" value="ECO:0007669"/>
    <property type="project" value="UniProtKB-UniRule"/>
</dbReference>
<dbReference type="EMBL" id="JABGBN010000011">
    <property type="protein sequence ID" value="NOL52541.1"/>
    <property type="molecule type" value="Genomic_DNA"/>
</dbReference>
<dbReference type="GO" id="GO:0005524">
    <property type="term" value="F:ATP binding"/>
    <property type="evidence" value="ECO:0007669"/>
    <property type="project" value="UniProtKB-UniRule"/>
</dbReference>
<reference evidence="17 18" key="1">
    <citation type="submission" date="2020-05" db="EMBL/GenBank/DDBJ databases">
        <authorList>
            <person name="Niu N."/>
        </authorList>
    </citation>
    <scope>NUCLEOTIDE SEQUENCE [LARGE SCALE GENOMIC DNA]</scope>
    <source>
        <strain evidence="17 18">3340-03</strain>
    </source>
</reference>
<comment type="caution">
    <text evidence="16">Lacks conserved residue(s) required for the propagation of feature annotation.</text>
</comment>
<keyword evidence="11 16" id="KW-0067">ATP-binding</keyword>
<feature type="binding site" evidence="16">
    <location>
        <begin position="118"/>
        <end position="121"/>
    </location>
    <ligand>
        <name>substrate</name>
    </ligand>
</feature>